<dbReference type="Proteomes" id="UP000542813">
    <property type="component" value="Unassembled WGS sequence"/>
</dbReference>
<dbReference type="Gene3D" id="1.25.10.10">
    <property type="entry name" value="Leucine-rich Repeat Variant"/>
    <property type="match status" value="1"/>
</dbReference>
<dbReference type="InterPro" id="IPR016024">
    <property type="entry name" value="ARM-type_fold"/>
</dbReference>
<organism evidence="1 2">
    <name type="scientific">Jiangella mangrovi</name>
    <dbReference type="NCBI Taxonomy" id="1524084"/>
    <lineage>
        <taxon>Bacteria</taxon>
        <taxon>Bacillati</taxon>
        <taxon>Actinomycetota</taxon>
        <taxon>Actinomycetes</taxon>
        <taxon>Jiangellales</taxon>
        <taxon>Jiangellaceae</taxon>
        <taxon>Jiangella</taxon>
    </lineage>
</organism>
<reference evidence="1 2" key="1">
    <citation type="submission" date="2020-08" db="EMBL/GenBank/DDBJ databases">
        <title>Sequencing the genomes of 1000 actinobacteria strains.</title>
        <authorList>
            <person name="Klenk H.-P."/>
        </authorList>
    </citation>
    <scope>NUCLEOTIDE SEQUENCE [LARGE SCALE GENOMIC DNA]</scope>
    <source>
        <strain evidence="1 2">DSM 102122</strain>
    </source>
</reference>
<dbReference type="RefSeq" id="WP_184827667.1">
    <property type="nucleotide sequence ID" value="NZ_JACHMM010000001.1"/>
</dbReference>
<evidence type="ECO:0000313" key="2">
    <source>
        <dbReference type="Proteomes" id="UP000542813"/>
    </source>
</evidence>
<keyword evidence="2" id="KW-1185">Reference proteome</keyword>
<accession>A0A7W9LPB7</accession>
<dbReference type="InterPro" id="IPR011989">
    <property type="entry name" value="ARM-like"/>
</dbReference>
<dbReference type="AlphaFoldDB" id="A0A7W9LPB7"/>
<sequence>MTSLTEARELAVTLASKARDGGPADWRGGAAELEALDGRSWLVLDQAARTFTYATGTPVGGVRGWLDPSVGEPTGFVAVVTSMHVDGRLRERATQILATNPAGIAASALAVRLLDHVPQVRAAAWTSLQPQIDADNAAAVLEVLLAGRGRQHAAWAVDQVRQALIAGPGLEDVVRTLRTSSRRNVRRWAHELGHQRDLLTADQLVDTAGNDPDQWLRAACADWLMHVGDPSHIVQLLDAGSVESRLVALTRLPDDRLSDEAIRALLTDRAPRVRELARWRARRRGLDIVGHYRSQLATSPMSPRVLAACLDGIAAVGDESDLPSFIDHLGHRNVRVRAAAVSAILGRASSDEVAGLLAPVLLDPSPRVSATAARSLARSGAPPSLASEAWASERPAHRRAAWQLSRASGGWHRVEADLRAAGDPDAHLASLGEAGIANWLAVGAATTWDHLTDEQRTRIADLLAAAGLDAERARIVAFHAALTGMTS</sequence>
<dbReference type="EMBL" id="JACHMM010000001">
    <property type="protein sequence ID" value="MBB5791141.1"/>
    <property type="molecule type" value="Genomic_DNA"/>
</dbReference>
<evidence type="ECO:0000313" key="1">
    <source>
        <dbReference type="EMBL" id="MBB5791141.1"/>
    </source>
</evidence>
<gene>
    <name evidence="1" type="ORF">HD601_005716</name>
</gene>
<name>A0A7W9LPB7_9ACTN</name>
<dbReference type="Pfam" id="PF13646">
    <property type="entry name" value="HEAT_2"/>
    <property type="match status" value="1"/>
</dbReference>
<dbReference type="SUPFAM" id="SSF48371">
    <property type="entry name" value="ARM repeat"/>
    <property type="match status" value="2"/>
</dbReference>
<protein>
    <submittedName>
        <fullName evidence="1">HEAT repeat protein</fullName>
    </submittedName>
</protein>
<proteinExistence type="predicted"/>
<comment type="caution">
    <text evidence="1">The sequence shown here is derived from an EMBL/GenBank/DDBJ whole genome shotgun (WGS) entry which is preliminary data.</text>
</comment>